<dbReference type="GO" id="GO:0030170">
    <property type="term" value="F:pyridoxal phosphate binding"/>
    <property type="evidence" value="ECO:0007669"/>
    <property type="project" value="InterPro"/>
</dbReference>
<dbReference type="InterPro" id="IPR004839">
    <property type="entry name" value="Aminotransferase_I/II_large"/>
</dbReference>
<keyword evidence="3" id="KW-0663">Pyridoxal phosphate</keyword>
<dbReference type="Gene3D" id="3.90.1150.10">
    <property type="entry name" value="Aspartate Aminotransferase, domain 1"/>
    <property type="match status" value="1"/>
</dbReference>
<dbReference type="Pfam" id="PF00155">
    <property type="entry name" value="Aminotran_1_2"/>
    <property type="match status" value="1"/>
</dbReference>
<evidence type="ECO:0000256" key="4">
    <source>
        <dbReference type="SAM" id="Phobius"/>
    </source>
</evidence>
<dbReference type="PANTHER" id="PTHR13693:SF100">
    <property type="entry name" value="8-AMINO-7-OXONONANOATE SYNTHASE"/>
    <property type="match status" value="1"/>
</dbReference>
<evidence type="ECO:0000256" key="2">
    <source>
        <dbReference type="ARBA" id="ARBA00022679"/>
    </source>
</evidence>
<dbReference type="InterPro" id="IPR015421">
    <property type="entry name" value="PyrdxlP-dep_Trfase_major"/>
</dbReference>
<dbReference type="NCBIfam" id="NF005697">
    <property type="entry name" value="PRK07505.1"/>
    <property type="match status" value="1"/>
</dbReference>
<dbReference type="Proteomes" id="UP000193553">
    <property type="component" value="Unassembled WGS sequence"/>
</dbReference>
<evidence type="ECO:0000313" key="7">
    <source>
        <dbReference type="Proteomes" id="UP000193553"/>
    </source>
</evidence>
<feature type="transmembrane region" description="Helical" evidence="4">
    <location>
        <begin position="129"/>
        <end position="151"/>
    </location>
</feature>
<dbReference type="GO" id="GO:0009102">
    <property type="term" value="P:biotin biosynthetic process"/>
    <property type="evidence" value="ECO:0007669"/>
    <property type="project" value="TreeGrafter"/>
</dbReference>
<comment type="caution">
    <text evidence="6">The sequence shown here is derived from an EMBL/GenBank/DDBJ whole genome shotgun (WGS) entry which is preliminary data.</text>
</comment>
<dbReference type="InterPro" id="IPR015422">
    <property type="entry name" value="PyrdxlP-dep_Trfase_small"/>
</dbReference>
<evidence type="ECO:0000313" key="6">
    <source>
        <dbReference type="EMBL" id="OSJ10836.1"/>
    </source>
</evidence>
<dbReference type="InterPro" id="IPR015424">
    <property type="entry name" value="PyrdxlP-dep_Trfase"/>
</dbReference>
<protein>
    <submittedName>
        <fullName evidence="6">7-keto-8-aminopelargonate synthetase</fullName>
    </submittedName>
</protein>
<dbReference type="SUPFAM" id="SSF53383">
    <property type="entry name" value="PLP-dependent transferases"/>
    <property type="match status" value="1"/>
</dbReference>
<keyword evidence="4" id="KW-0472">Membrane</keyword>
<reference evidence="6 7" key="1">
    <citation type="submission" date="2017-03" db="EMBL/GenBank/DDBJ databases">
        <title>Whole genome sequences of fourteen strains of Bradyrhizobium canariense and one strain of Bradyrhizobium japonicum isolated from Lupinus (Papilionoideae: Genisteae) species in Algeria.</title>
        <authorList>
            <person name="Crovadore J."/>
            <person name="Chekireb D."/>
            <person name="Brachmann A."/>
            <person name="Chablais R."/>
            <person name="Cochard B."/>
            <person name="Lefort F."/>
        </authorList>
    </citation>
    <scope>NUCLEOTIDE SEQUENCE [LARGE SCALE GENOMIC DNA]</scope>
    <source>
        <strain evidence="6 7">UBMA195</strain>
    </source>
</reference>
<dbReference type="GO" id="GO:0008710">
    <property type="term" value="F:8-amino-7-oxononanoate synthase activity"/>
    <property type="evidence" value="ECO:0007669"/>
    <property type="project" value="TreeGrafter"/>
</dbReference>
<dbReference type="AlphaFoldDB" id="A0A1X3H756"/>
<comment type="cofactor">
    <cofactor evidence="1">
        <name>pyridoxal 5'-phosphate</name>
        <dbReference type="ChEBI" id="CHEBI:597326"/>
    </cofactor>
</comment>
<dbReference type="Gene3D" id="3.40.640.10">
    <property type="entry name" value="Type I PLP-dependent aspartate aminotransferase-like (Major domain)"/>
    <property type="match status" value="1"/>
</dbReference>
<dbReference type="InterPro" id="IPR050087">
    <property type="entry name" value="AON_synthase_class-II"/>
</dbReference>
<keyword evidence="4" id="KW-1133">Transmembrane helix</keyword>
<dbReference type="EMBL" id="NAFI01000171">
    <property type="protein sequence ID" value="OSJ10836.1"/>
    <property type="molecule type" value="Genomic_DNA"/>
</dbReference>
<name>A0A1X3H756_9BRAD</name>
<gene>
    <name evidence="6" type="ORF">BSZ18_16105</name>
</gene>
<feature type="domain" description="Aminotransferase class I/classII large" evidence="5">
    <location>
        <begin position="186"/>
        <end position="413"/>
    </location>
</feature>
<proteinExistence type="predicted"/>
<accession>A0A1X3H756</accession>
<keyword evidence="4" id="KW-0812">Transmembrane</keyword>
<keyword evidence="2" id="KW-0808">Transferase</keyword>
<organism evidence="6 7">
    <name type="scientific">Bradyrhizobium canariense</name>
    <dbReference type="NCBI Taxonomy" id="255045"/>
    <lineage>
        <taxon>Bacteria</taxon>
        <taxon>Pseudomonadati</taxon>
        <taxon>Pseudomonadota</taxon>
        <taxon>Alphaproteobacteria</taxon>
        <taxon>Hyphomicrobiales</taxon>
        <taxon>Nitrobacteraceae</taxon>
        <taxon>Bradyrhizobium</taxon>
    </lineage>
</organism>
<sequence length="431" mass="46921">MEKAMKQQIVSPEGDRPSGHFRNTAYVIRKSRSFFDAAHTAGLMAVQGRSTIGRAFALGTGPLNDRPEIIDFVRCSYLGLDNHPMIVAGAIDAIEAHRSLHWSCARTRLNFDLLAELEVTLSEMFRARVLAFSTVMLANLGAMPILASGMLTEGAKPVVVFDRNAHLSLAYHKPVVADETRVETIGHNDIDALESLCRKHPVVAYVCDGVYSMGGNAPIKELRDLQERYGLFLYIDDAHGISLFGRQGEGFARTQFPEILGDRTIIAASLAKGFGASGGMLMLGTSEQEALFRRYSIPYAFSVAPNLAAVGAALGSCKIHRSAELGERQKRLEQRIKVFDGRVATVEQDKCLPIRMVAIGSEAKAIAAAREILDAGFYTSVIFFPTVAQGMAGIRVCITADHEVHDIERLCDCILERVPDAAQALHGASES</sequence>
<evidence type="ECO:0000256" key="3">
    <source>
        <dbReference type="ARBA" id="ARBA00022898"/>
    </source>
</evidence>
<dbReference type="PANTHER" id="PTHR13693">
    <property type="entry name" value="CLASS II AMINOTRANSFERASE/8-AMINO-7-OXONONANOATE SYNTHASE"/>
    <property type="match status" value="1"/>
</dbReference>
<evidence type="ECO:0000259" key="5">
    <source>
        <dbReference type="Pfam" id="PF00155"/>
    </source>
</evidence>
<evidence type="ECO:0000256" key="1">
    <source>
        <dbReference type="ARBA" id="ARBA00001933"/>
    </source>
</evidence>